<keyword evidence="1" id="KW-1133">Transmembrane helix</keyword>
<dbReference type="CDD" id="cd00761">
    <property type="entry name" value="Glyco_tranf_GTA_type"/>
    <property type="match status" value="1"/>
</dbReference>
<organism evidence="3 4">
    <name type="scientific">Campylobacter concisus</name>
    <dbReference type="NCBI Taxonomy" id="199"/>
    <lineage>
        <taxon>Bacteria</taxon>
        <taxon>Pseudomonadati</taxon>
        <taxon>Campylobacterota</taxon>
        <taxon>Epsilonproteobacteria</taxon>
        <taxon>Campylobacterales</taxon>
        <taxon>Campylobacteraceae</taxon>
        <taxon>Campylobacter</taxon>
    </lineage>
</organism>
<dbReference type="GO" id="GO:0016740">
    <property type="term" value="F:transferase activity"/>
    <property type="evidence" value="ECO:0007669"/>
    <property type="project" value="UniProtKB-KW"/>
</dbReference>
<reference evidence="4" key="1">
    <citation type="submission" date="2015-08" db="EMBL/GenBank/DDBJ databases">
        <title>Comparative genomics of the Campylobacter concisus group.</title>
        <authorList>
            <person name="Miller W.G."/>
            <person name="Yee E."/>
            <person name="Chapman M.H."/>
            <person name="Huynh S."/>
            <person name="Bono J.L."/>
            <person name="On S.L.W."/>
            <person name="St Leger J."/>
            <person name="Foster G."/>
            <person name="Parker C.T."/>
        </authorList>
    </citation>
    <scope>NUCLEOTIDE SEQUENCE [LARGE SCALE GENOMIC DNA]</scope>
    <source>
        <strain evidence="4">ATCC 33237</strain>
    </source>
</reference>
<gene>
    <name evidence="3" type="ORF">CCON33237_0125</name>
</gene>
<dbReference type="Proteomes" id="UP000066049">
    <property type="component" value="Chromosome"/>
</dbReference>
<dbReference type="AlphaFoldDB" id="A0A0M5TI90"/>
<keyword evidence="1" id="KW-0812">Transmembrane</keyword>
<accession>A0A0M5TI90</accession>
<dbReference type="InterPro" id="IPR001173">
    <property type="entry name" value="Glyco_trans_2-like"/>
</dbReference>
<dbReference type="SUPFAM" id="SSF53448">
    <property type="entry name" value="Nucleotide-diphospho-sugar transferases"/>
    <property type="match status" value="1"/>
</dbReference>
<dbReference type="EMBL" id="CP012541">
    <property type="protein sequence ID" value="ALF46850.1"/>
    <property type="molecule type" value="Genomic_DNA"/>
</dbReference>
<name>A0A0M5TI90_9BACT</name>
<evidence type="ECO:0000256" key="1">
    <source>
        <dbReference type="SAM" id="Phobius"/>
    </source>
</evidence>
<keyword evidence="1" id="KW-0472">Membrane</keyword>
<evidence type="ECO:0000259" key="2">
    <source>
        <dbReference type="Pfam" id="PF00535"/>
    </source>
</evidence>
<dbReference type="KEGG" id="ccoc:CCON33237_0125"/>
<feature type="domain" description="Glycosyltransferase 2-like" evidence="2">
    <location>
        <begin position="5"/>
        <end position="120"/>
    </location>
</feature>
<dbReference type="Gene3D" id="3.90.550.10">
    <property type="entry name" value="Spore Coat Polysaccharide Biosynthesis Protein SpsA, Chain A"/>
    <property type="match status" value="1"/>
</dbReference>
<dbReference type="Pfam" id="PF00535">
    <property type="entry name" value="Glycos_transf_2"/>
    <property type="match status" value="1"/>
</dbReference>
<sequence>MYLLSLVMPTYNRKNEICISIKTILSTLLENIHNNDIELLILDNASDYDIEQILQHVLQLAKDKLTIKIIKNDMNIGNDSNFLKGLCEAKGKYILQCSDRYYYNINFCELLRCLKEQNPHCIIWSDRFRKYTQTEITLVNSYKDEWLKDEFAIIDDNDVFFKIKKNDLLNSKYVQCGLINAFSDSVFLNRGSEYFKIKFNKFEKSHMLGVAAQIDAIDMAKSIHIFRVGFNSIIHQNIGSGNLYNRHNYNEVLYGNILLQKKYPFIGSANDIKLSQVIGLMNLSLNDKAGLYFAFIKPDKNLINKIINDSKLHLKWHQKLDLFFINYSFPVFVIRIYLLLKNIYLIIKTNFLRFRADSDTVDKIQKDFKNNQCKM</sequence>
<dbReference type="InterPro" id="IPR029044">
    <property type="entry name" value="Nucleotide-diphossugar_trans"/>
</dbReference>
<protein>
    <submittedName>
        <fullName evidence="3">Glycosyltransferase, family 2</fullName>
    </submittedName>
</protein>
<evidence type="ECO:0000313" key="4">
    <source>
        <dbReference type="Proteomes" id="UP000066049"/>
    </source>
</evidence>
<proteinExistence type="predicted"/>
<evidence type="ECO:0000313" key="3">
    <source>
        <dbReference type="EMBL" id="ALF46850.1"/>
    </source>
</evidence>
<feature type="transmembrane region" description="Helical" evidence="1">
    <location>
        <begin position="327"/>
        <end position="347"/>
    </location>
</feature>
<dbReference type="PATRIC" id="fig|199.248.peg.144"/>
<keyword evidence="3" id="KW-0808">Transferase</keyword>